<dbReference type="Gene3D" id="3.10.20.90">
    <property type="entry name" value="Phosphatidylinositol 3-kinase Catalytic Subunit, Chain A, domain 1"/>
    <property type="match status" value="1"/>
</dbReference>
<dbReference type="OrthoDB" id="1043111at2759"/>
<sequence>MTPPPPPSPSAAAVSADQISLKCLLVSGNRHVFTFPATTTVQQAKKQIFQEWPKDNTLLVDNRLVPGQTSTVHLTVKAVAGPEVPKPTKASGGTDDDAPACQCTIL</sequence>
<gene>
    <name evidence="2" type="ORF">IWQ60_004059</name>
</gene>
<dbReference type="InterPro" id="IPR029071">
    <property type="entry name" value="Ubiquitin-like_domsf"/>
</dbReference>
<dbReference type="InterPro" id="IPR039540">
    <property type="entry name" value="UBL3-like_ubiquitin_dom"/>
</dbReference>
<dbReference type="SUPFAM" id="SSF54236">
    <property type="entry name" value="Ubiquitin-like"/>
    <property type="match status" value="1"/>
</dbReference>
<organism evidence="2 3">
    <name type="scientific">Tieghemiomyces parasiticus</name>
    <dbReference type="NCBI Taxonomy" id="78921"/>
    <lineage>
        <taxon>Eukaryota</taxon>
        <taxon>Fungi</taxon>
        <taxon>Fungi incertae sedis</taxon>
        <taxon>Zoopagomycota</taxon>
        <taxon>Kickxellomycotina</taxon>
        <taxon>Dimargaritomycetes</taxon>
        <taxon>Dimargaritales</taxon>
        <taxon>Dimargaritaceae</taxon>
        <taxon>Tieghemiomyces</taxon>
    </lineage>
</organism>
<evidence type="ECO:0000259" key="1">
    <source>
        <dbReference type="Pfam" id="PF13881"/>
    </source>
</evidence>
<dbReference type="AlphaFoldDB" id="A0A9W8A8H0"/>
<name>A0A9W8A8H0_9FUNG</name>
<dbReference type="Pfam" id="PF13881">
    <property type="entry name" value="Rad60-SLD_2"/>
    <property type="match status" value="1"/>
</dbReference>
<proteinExistence type="predicted"/>
<evidence type="ECO:0000313" key="2">
    <source>
        <dbReference type="EMBL" id="KAJ1926124.1"/>
    </source>
</evidence>
<comment type="caution">
    <text evidence="2">The sequence shown here is derived from an EMBL/GenBank/DDBJ whole genome shotgun (WGS) entry which is preliminary data.</text>
</comment>
<keyword evidence="3" id="KW-1185">Reference proteome</keyword>
<reference evidence="2" key="1">
    <citation type="submission" date="2022-07" db="EMBL/GenBank/DDBJ databases">
        <title>Phylogenomic reconstructions and comparative analyses of Kickxellomycotina fungi.</title>
        <authorList>
            <person name="Reynolds N.K."/>
            <person name="Stajich J.E."/>
            <person name="Barry K."/>
            <person name="Grigoriev I.V."/>
            <person name="Crous P."/>
            <person name="Smith M.E."/>
        </authorList>
    </citation>
    <scope>NUCLEOTIDE SEQUENCE</scope>
    <source>
        <strain evidence="2">RSA 861</strain>
    </source>
</reference>
<evidence type="ECO:0000313" key="3">
    <source>
        <dbReference type="Proteomes" id="UP001150569"/>
    </source>
</evidence>
<feature type="domain" description="UBL3-like ubiquitin" evidence="1">
    <location>
        <begin position="17"/>
        <end position="57"/>
    </location>
</feature>
<protein>
    <recommendedName>
        <fullName evidence="1">UBL3-like ubiquitin domain-containing protein</fullName>
    </recommendedName>
</protein>
<dbReference type="EMBL" id="JANBPT010000187">
    <property type="protein sequence ID" value="KAJ1926124.1"/>
    <property type="molecule type" value="Genomic_DNA"/>
</dbReference>
<dbReference type="Proteomes" id="UP001150569">
    <property type="component" value="Unassembled WGS sequence"/>
</dbReference>
<accession>A0A9W8A8H0</accession>